<accession>T1KBQ0</accession>
<reference evidence="1" key="2">
    <citation type="submission" date="2015-06" db="UniProtKB">
        <authorList>
            <consortium name="EnsemblMetazoa"/>
        </authorList>
    </citation>
    <scope>IDENTIFICATION</scope>
</reference>
<dbReference type="EMBL" id="CAEY01001954">
    <property type="status" value="NOT_ANNOTATED_CDS"/>
    <property type="molecule type" value="Genomic_DNA"/>
</dbReference>
<dbReference type="EnsemblMetazoa" id="tetur08g04860.1">
    <property type="protein sequence ID" value="tetur08g04860.1"/>
    <property type="gene ID" value="tetur08g04860"/>
</dbReference>
<dbReference type="Proteomes" id="UP000015104">
    <property type="component" value="Unassembled WGS sequence"/>
</dbReference>
<protein>
    <submittedName>
        <fullName evidence="1">Uncharacterized protein</fullName>
    </submittedName>
</protein>
<dbReference type="HOGENOM" id="CLU_3320620_0_0_1"/>
<dbReference type="AlphaFoldDB" id="T1KBQ0"/>
<keyword evidence="2" id="KW-1185">Reference proteome</keyword>
<proteinExistence type="predicted"/>
<reference evidence="2" key="1">
    <citation type="submission" date="2011-08" db="EMBL/GenBank/DDBJ databases">
        <authorList>
            <person name="Rombauts S."/>
        </authorList>
    </citation>
    <scope>NUCLEOTIDE SEQUENCE</scope>
    <source>
        <strain evidence="2">London</strain>
    </source>
</reference>
<evidence type="ECO:0000313" key="1">
    <source>
        <dbReference type="EnsemblMetazoa" id="tetur08g04860.1"/>
    </source>
</evidence>
<sequence length="39" mass="4470">MDVKKPRNKAKPMNAACWIWTRTDVQFVGPLIKPDEGEV</sequence>
<name>T1KBQ0_TETUR</name>
<organism evidence="1 2">
    <name type="scientific">Tetranychus urticae</name>
    <name type="common">Two-spotted spider mite</name>
    <dbReference type="NCBI Taxonomy" id="32264"/>
    <lineage>
        <taxon>Eukaryota</taxon>
        <taxon>Metazoa</taxon>
        <taxon>Ecdysozoa</taxon>
        <taxon>Arthropoda</taxon>
        <taxon>Chelicerata</taxon>
        <taxon>Arachnida</taxon>
        <taxon>Acari</taxon>
        <taxon>Acariformes</taxon>
        <taxon>Trombidiformes</taxon>
        <taxon>Prostigmata</taxon>
        <taxon>Eleutherengona</taxon>
        <taxon>Raphignathae</taxon>
        <taxon>Tetranychoidea</taxon>
        <taxon>Tetranychidae</taxon>
        <taxon>Tetranychus</taxon>
    </lineage>
</organism>
<evidence type="ECO:0000313" key="2">
    <source>
        <dbReference type="Proteomes" id="UP000015104"/>
    </source>
</evidence>